<dbReference type="AlphaFoldDB" id="A0A679GNX8"/>
<protein>
    <submittedName>
        <fullName evidence="1">Uncharacterized protein</fullName>
    </submittedName>
</protein>
<reference evidence="1 2" key="1">
    <citation type="journal article" date="2020" name="Microbiol. Resour. Announc.">
        <title>Complete genome sequence of Pseudomonas otitidis strain MrB4, isolated from Lake Biwa in Japan.</title>
        <authorList>
            <person name="Miyazaki K."/>
            <person name="Hase E."/>
            <person name="Maruya T."/>
        </authorList>
    </citation>
    <scope>NUCLEOTIDE SEQUENCE [LARGE SCALE GENOMIC DNA]</scope>
    <source>
        <strain evidence="1 2">MrB4</strain>
    </source>
</reference>
<accession>A0A679GNX8</accession>
<organism evidence="1 2">
    <name type="scientific">Metapseudomonas otitidis</name>
    <dbReference type="NCBI Taxonomy" id="319939"/>
    <lineage>
        <taxon>Bacteria</taxon>
        <taxon>Pseudomonadati</taxon>
        <taxon>Pseudomonadota</taxon>
        <taxon>Gammaproteobacteria</taxon>
        <taxon>Pseudomonadales</taxon>
        <taxon>Pseudomonadaceae</taxon>
        <taxon>Metapseudomonas</taxon>
    </lineage>
</organism>
<gene>
    <name evidence="1" type="ORF">PtoMrB4_51720</name>
</gene>
<name>A0A679GNX8_9GAMM</name>
<sequence length="55" mass="5537">MVAGTSCKGLSKTTCIDGLACVFGGEAGTAGVKQGAHRGAQAKTRHCEAWCRAAI</sequence>
<evidence type="ECO:0000313" key="1">
    <source>
        <dbReference type="EMBL" id="BCA31195.1"/>
    </source>
</evidence>
<dbReference type="EMBL" id="AP022642">
    <property type="protein sequence ID" value="BCA31195.1"/>
    <property type="molecule type" value="Genomic_DNA"/>
</dbReference>
<evidence type="ECO:0000313" key="2">
    <source>
        <dbReference type="Proteomes" id="UP000501237"/>
    </source>
</evidence>
<proteinExistence type="predicted"/>
<dbReference type="Proteomes" id="UP000501237">
    <property type="component" value="Chromosome"/>
</dbReference>
<dbReference type="KEGG" id="poj:PtoMrB4_51720"/>